<evidence type="ECO:0000313" key="4">
    <source>
        <dbReference type="WBParaSite" id="HPBE_0001386701-mRNA-1"/>
    </source>
</evidence>
<accession>A0A3P8ALB7</accession>
<name>A0A183FYV4_HELPZ</name>
<evidence type="ECO:0000256" key="1">
    <source>
        <dbReference type="SAM" id="MobiDB-lite"/>
    </source>
</evidence>
<sequence length="1075" mass="122931">MQEDAVTLAIATGIYSLRVDRTHNDAQETRYTFIRGKSDAEKDAGSIDYTFGLKFPNGGTFLQHWSYAQEILERVENRHVDVRKGRRRRKLISWKKIPPLEFCSTHTDFVHVTAHLESDRIDALATFQARRDVTGKMIVLHDAMVRRPVPPSRYCKEVEVQIVKQCQAMLANPLHDEPTTWEHYLLEDNPRLYRTGQYLKTGDMTGYVLQERPFYHHFDPDMESVDDLREESCVEKNADRTLYTFKKPARGKAFSRTAPLIRVPVNKYANPRNRKIEDVYFKERIEVKPDVEDINGVDLEKVVKDSFKLLQDQSITTEDLLGLNNHLRPKEADEQHSELSDDEEEFDSVTGGTLLCRLTAKHKEHLGVLDKLRKDVIQSAREKCASVVKECREIEAKLASAADQDQADEEDLKELKSKLFLDGIVPLKEKTFAQSLHDVFWNSFRETNLECSDSYKRRQAVAVLGAGRDAVEWQVTDETIFSEILNFIKRGIHSDLRYMDATYHMKVFKFRITVEQAHESLRRADRMGAGMAPEQLALLKQKCFRPGRYNGIRDSGEVSKFYRIDPWSLHSSTLEFSKQYFRCSCYPRLEGSLLQLQRDIQEASKKITADSLYFKTVGDEEVEVDRANWQQRLNEAITTLTSRMGKPEEKSFRDRRSLPKISRRSLAIQKCRLSNGDVPVLTNSSAAFHTDPGACEINEEERVDEPDMDDFGGAGDFAFPSDDAYAHVEEEVRSTTERPADDVFAPSADPNATPSVDVASRKGKSKLDTTEGPPKKKEKRIKTEADIKVEPVDTEYFVKMETHTPFVLKNRFAIGNARTTTRGEADIFARKPVPRKSLSDYKVENFVKPGLIHKGPYPGVKLEVSESTSGTEAKFTGVLKRTVPAEEPKQPTPQPDVDGGVSDEWLTTFGGFRALPEEGGGQQEVIKPVEQPTTTPSLPQDHDTFVASENENACEDDSFNDPVYQPDTSKRDRFNDIRPDEFKAIGIDLKMRRPCRMRRATQHRPLICSLKATPPRCKRVERCGTARIKWRRLREKEATLIPRIRLPTVTTYSSVIKQSIIGGIIEKRRKRQRRQ</sequence>
<evidence type="ECO:0000313" key="3">
    <source>
        <dbReference type="Proteomes" id="UP000050761"/>
    </source>
</evidence>
<proteinExistence type="predicted"/>
<dbReference type="WBParaSite" id="HPBE_0001386701-mRNA-1">
    <property type="protein sequence ID" value="HPBE_0001386701-mRNA-1"/>
    <property type="gene ID" value="HPBE_0001386701"/>
</dbReference>
<keyword evidence="3" id="KW-1185">Reference proteome</keyword>
<dbReference type="OrthoDB" id="5842862at2759"/>
<dbReference type="Proteomes" id="UP000050761">
    <property type="component" value="Unassembled WGS sequence"/>
</dbReference>
<reference evidence="4" key="2">
    <citation type="submission" date="2019-09" db="UniProtKB">
        <authorList>
            <consortium name="WormBaseParasite"/>
        </authorList>
    </citation>
    <scope>IDENTIFICATION</scope>
</reference>
<dbReference type="EMBL" id="UZAH01028106">
    <property type="protein sequence ID" value="VDO97697.1"/>
    <property type="molecule type" value="Genomic_DNA"/>
</dbReference>
<accession>A0A183FYV4</accession>
<feature type="region of interest" description="Disordered" evidence="1">
    <location>
        <begin position="953"/>
        <end position="974"/>
    </location>
</feature>
<organism evidence="3 4">
    <name type="scientific">Heligmosomoides polygyrus</name>
    <name type="common">Parasitic roundworm</name>
    <dbReference type="NCBI Taxonomy" id="6339"/>
    <lineage>
        <taxon>Eukaryota</taxon>
        <taxon>Metazoa</taxon>
        <taxon>Ecdysozoa</taxon>
        <taxon>Nematoda</taxon>
        <taxon>Chromadorea</taxon>
        <taxon>Rhabditida</taxon>
        <taxon>Rhabditina</taxon>
        <taxon>Rhabditomorpha</taxon>
        <taxon>Strongyloidea</taxon>
        <taxon>Heligmosomidae</taxon>
        <taxon>Heligmosomoides</taxon>
    </lineage>
</organism>
<reference evidence="2 3" key="1">
    <citation type="submission" date="2018-11" db="EMBL/GenBank/DDBJ databases">
        <authorList>
            <consortium name="Pathogen Informatics"/>
        </authorList>
    </citation>
    <scope>NUCLEOTIDE SEQUENCE [LARGE SCALE GENOMIC DNA]</scope>
</reference>
<evidence type="ECO:0000313" key="2">
    <source>
        <dbReference type="EMBL" id="VDO97697.1"/>
    </source>
</evidence>
<feature type="region of interest" description="Disordered" evidence="1">
    <location>
        <begin position="882"/>
        <end position="902"/>
    </location>
</feature>
<feature type="compositionally biased region" description="Basic and acidic residues" evidence="1">
    <location>
        <begin position="765"/>
        <end position="782"/>
    </location>
</feature>
<dbReference type="AlphaFoldDB" id="A0A183FYV4"/>
<feature type="compositionally biased region" description="Basic and acidic residues" evidence="1">
    <location>
        <begin position="729"/>
        <end position="741"/>
    </location>
</feature>
<gene>
    <name evidence="2" type="ORF">HPBE_LOCUS13868</name>
</gene>
<feature type="region of interest" description="Disordered" evidence="1">
    <location>
        <begin position="729"/>
        <end position="782"/>
    </location>
</feature>
<protein>
    <submittedName>
        <fullName evidence="4">Ubiquitinyl hydrolase 1</fullName>
    </submittedName>
</protein>